<evidence type="ECO:0000256" key="2">
    <source>
        <dbReference type="SAM" id="SignalP"/>
    </source>
</evidence>
<dbReference type="Proteomes" id="UP000823405">
    <property type="component" value="Unassembled WGS sequence"/>
</dbReference>
<feature type="chain" id="PRO_5040281649" evidence="2">
    <location>
        <begin position="20"/>
        <end position="106"/>
    </location>
</feature>
<evidence type="ECO:0000313" key="4">
    <source>
        <dbReference type="Proteomes" id="UP000823405"/>
    </source>
</evidence>
<dbReference type="EMBL" id="JAAAIN010003199">
    <property type="protein sequence ID" value="KAG0287065.1"/>
    <property type="molecule type" value="Genomic_DNA"/>
</dbReference>
<organism evidence="3 4">
    <name type="scientific">Linnemannia gamsii</name>
    <dbReference type="NCBI Taxonomy" id="64522"/>
    <lineage>
        <taxon>Eukaryota</taxon>
        <taxon>Fungi</taxon>
        <taxon>Fungi incertae sedis</taxon>
        <taxon>Mucoromycota</taxon>
        <taxon>Mortierellomycotina</taxon>
        <taxon>Mortierellomycetes</taxon>
        <taxon>Mortierellales</taxon>
        <taxon>Mortierellaceae</taxon>
        <taxon>Linnemannia</taxon>
    </lineage>
</organism>
<sequence length="106" mass="11981">MSGPHHIVGLSLFGPLVLTVATAPANRVRLLLQTQDEIVLNLREESLAHYHHHTSSSSSSNIKPYNVHTAQDEEEDDEEPRSIIAPYAQLPYTDMQDCYTRLLEKE</sequence>
<reference evidence="3" key="1">
    <citation type="journal article" date="2020" name="Fungal Divers.">
        <title>Resolving the Mortierellaceae phylogeny through synthesis of multi-gene phylogenetics and phylogenomics.</title>
        <authorList>
            <person name="Vandepol N."/>
            <person name="Liber J."/>
            <person name="Desiro A."/>
            <person name="Na H."/>
            <person name="Kennedy M."/>
            <person name="Barry K."/>
            <person name="Grigoriev I.V."/>
            <person name="Miller A.N."/>
            <person name="O'Donnell K."/>
            <person name="Stajich J.E."/>
            <person name="Bonito G."/>
        </authorList>
    </citation>
    <scope>NUCLEOTIDE SEQUENCE</scope>
    <source>
        <strain evidence="3">NVP60</strain>
    </source>
</reference>
<accession>A0A9P6UE77</accession>
<feature type="non-terminal residue" evidence="3">
    <location>
        <position position="106"/>
    </location>
</feature>
<comment type="caution">
    <text evidence="3">The sequence shown here is derived from an EMBL/GenBank/DDBJ whole genome shotgun (WGS) entry which is preliminary data.</text>
</comment>
<gene>
    <name evidence="3" type="ORF">BGZ97_007203</name>
</gene>
<protein>
    <submittedName>
        <fullName evidence="3">Uncharacterized protein</fullName>
    </submittedName>
</protein>
<keyword evidence="4" id="KW-1185">Reference proteome</keyword>
<name>A0A9P6UE77_9FUNG</name>
<feature type="region of interest" description="Disordered" evidence="1">
    <location>
        <begin position="49"/>
        <end position="86"/>
    </location>
</feature>
<proteinExistence type="predicted"/>
<dbReference type="AlphaFoldDB" id="A0A9P6UE77"/>
<keyword evidence="2" id="KW-0732">Signal</keyword>
<feature type="signal peptide" evidence="2">
    <location>
        <begin position="1"/>
        <end position="19"/>
    </location>
</feature>
<evidence type="ECO:0000313" key="3">
    <source>
        <dbReference type="EMBL" id="KAG0287065.1"/>
    </source>
</evidence>
<evidence type="ECO:0000256" key="1">
    <source>
        <dbReference type="SAM" id="MobiDB-lite"/>
    </source>
</evidence>
<dbReference type="OrthoDB" id="2406392at2759"/>